<dbReference type="PANTHER" id="PTHR43046">
    <property type="entry name" value="GDP-MANNOSE MANNOSYL HYDROLASE"/>
    <property type="match status" value="1"/>
</dbReference>
<evidence type="ECO:0000313" key="5">
    <source>
        <dbReference type="Proteomes" id="UP000187172"/>
    </source>
</evidence>
<accession>A0A1R1EJ37</accession>
<dbReference type="Gene3D" id="3.90.79.10">
    <property type="entry name" value="Nucleoside Triphosphate Pyrophosphohydrolase"/>
    <property type="match status" value="1"/>
</dbReference>
<dbReference type="RefSeq" id="WP_076173262.1">
    <property type="nucleotide sequence ID" value="NZ_MRTP01000008.1"/>
</dbReference>
<dbReference type="EMBL" id="MRTP01000008">
    <property type="protein sequence ID" value="OMF51836.1"/>
    <property type="molecule type" value="Genomic_DNA"/>
</dbReference>
<dbReference type="Proteomes" id="UP000187172">
    <property type="component" value="Unassembled WGS sequence"/>
</dbReference>
<dbReference type="STRING" id="297318.BK138_23620"/>
<evidence type="ECO:0000313" key="4">
    <source>
        <dbReference type="EMBL" id="OMF51836.1"/>
    </source>
</evidence>
<dbReference type="Pfam" id="PF12535">
    <property type="entry name" value="Nudix_N"/>
    <property type="match status" value="1"/>
</dbReference>
<gene>
    <name evidence="4" type="ORF">BK138_23620</name>
</gene>
<dbReference type="InterPro" id="IPR059176">
    <property type="entry name" value="UDP-X_N"/>
</dbReference>
<sequence>MNKPLKWLEWAKQIQAVAQTGLAYSRDVYDLERFEQLRALSVEIMREYTNVETELLTALFAGEDGYATPKVDVRGVIFQENQILLVREKAEGEWSLPGGWADIGLSPSEIAVKEVREESGFVVTPTRLLAVLDNLKHNPPGPYHVYKIFIACEITGGEAAEGVETSGVQFFAEDDLPALSQIRNTDEQIRLMFELKRHPEKAPVWD</sequence>
<dbReference type="InterPro" id="IPR000086">
    <property type="entry name" value="NUDIX_hydrolase_dom"/>
</dbReference>
<dbReference type="Pfam" id="PF00293">
    <property type="entry name" value="NUDIX"/>
    <property type="match status" value="1"/>
</dbReference>
<protein>
    <submittedName>
        <fullName evidence="4">ADP-ribose pyrophosphatase</fullName>
    </submittedName>
</protein>
<feature type="domain" description="Nudix hydrolase" evidence="3">
    <location>
        <begin position="68"/>
        <end position="195"/>
    </location>
</feature>
<dbReference type="Gene3D" id="6.10.250.1120">
    <property type="match status" value="1"/>
</dbReference>
<name>A0A1R1EJ37_9BACL</name>
<keyword evidence="2" id="KW-0378">Hydrolase</keyword>
<evidence type="ECO:0000256" key="2">
    <source>
        <dbReference type="ARBA" id="ARBA00022801"/>
    </source>
</evidence>
<dbReference type="InterPro" id="IPR015797">
    <property type="entry name" value="NUDIX_hydrolase-like_dom_sf"/>
</dbReference>
<dbReference type="CDD" id="cd04672">
    <property type="entry name" value="NUDIX_CDP-Chase_like"/>
    <property type="match status" value="1"/>
</dbReference>
<dbReference type="AlphaFoldDB" id="A0A1R1EJ37"/>
<dbReference type="GO" id="GO:0016787">
    <property type="term" value="F:hydrolase activity"/>
    <property type="evidence" value="ECO:0007669"/>
    <property type="project" value="UniProtKB-KW"/>
</dbReference>
<dbReference type="PROSITE" id="PS51462">
    <property type="entry name" value="NUDIX"/>
    <property type="match status" value="1"/>
</dbReference>
<dbReference type="SUPFAM" id="SSF55811">
    <property type="entry name" value="Nudix"/>
    <property type="match status" value="1"/>
</dbReference>
<keyword evidence="5" id="KW-1185">Reference proteome</keyword>
<comment type="caution">
    <text evidence="4">The sequence shown here is derived from an EMBL/GenBank/DDBJ whole genome shotgun (WGS) entry which is preliminary data.</text>
</comment>
<reference evidence="4 5" key="1">
    <citation type="submission" date="2016-11" db="EMBL/GenBank/DDBJ databases">
        <title>Paenibacillus species isolates.</title>
        <authorList>
            <person name="Beno S.M."/>
        </authorList>
    </citation>
    <scope>NUCLEOTIDE SEQUENCE [LARGE SCALE GENOMIC DNA]</scope>
    <source>
        <strain evidence="4 5">FSL R5-0378</strain>
    </source>
</reference>
<comment type="cofactor">
    <cofactor evidence="1">
        <name>Mg(2+)</name>
        <dbReference type="ChEBI" id="CHEBI:18420"/>
    </cofactor>
</comment>
<evidence type="ECO:0000256" key="1">
    <source>
        <dbReference type="ARBA" id="ARBA00001946"/>
    </source>
</evidence>
<organism evidence="4 5">
    <name type="scientific">Paenibacillus rhizosphaerae</name>
    <dbReference type="NCBI Taxonomy" id="297318"/>
    <lineage>
        <taxon>Bacteria</taxon>
        <taxon>Bacillati</taxon>
        <taxon>Bacillota</taxon>
        <taxon>Bacilli</taxon>
        <taxon>Bacillales</taxon>
        <taxon>Paenibacillaceae</taxon>
        <taxon>Paenibacillus</taxon>
    </lineage>
</organism>
<evidence type="ECO:0000259" key="3">
    <source>
        <dbReference type="PROSITE" id="PS51462"/>
    </source>
</evidence>
<proteinExistence type="predicted"/>
<dbReference type="PANTHER" id="PTHR43046:SF16">
    <property type="entry name" value="ADP-RIBOSE PYROPHOSPHATASE YJHB-RELATED"/>
    <property type="match status" value="1"/>
</dbReference>